<keyword evidence="4" id="KW-1185">Reference proteome</keyword>
<dbReference type="InterPro" id="IPR027417">
    <property type="entry name" value="P-loop_NTPase"/>
</dbReference>
<dbReference type="OrthoDB" id="1658288at2759"/>
<feature type="domain" description="NACHT-NTPase and P-loop NTPases N-terminal" evidence="2">
    <location>
        <begin position="5"/>
        <end position="71"/>
    </location>
</feature>
<dbReference type="InterPro" id="IPR053137">
    <property type="entry name" value="NLR-like"/>
</dbReference>
<gene>
    <name evidence="3" type="ORF">BP6252_14138</name>
</gene>
<dbReference type="Gene3D" id="3.40.50.300">
    <property type="entry name" value="P-loop containing nucleotide triphosphate hydrolases"/>
    <property type="match status" value="1"/>
</dbReference>
<dbReference type="InterPro" id="IPR031352">
    <property type="entry name" value="SesA"/>
</dbReference>
<comment type="caution">
    <text evidence="3">The sequence shown here is derived from an EMBL/GenBank/DDBJ whole genome shotgun (WGS) entry which is preliminary data.</text>
</comment>
<organism evidence="3 4">
    <name type="scientific">Coleophoma cylindrospora</name>
    <dbReference type="NCBI Taxonomy" id="1849047"/>
    <lineage>
        <taxon>Eukaryota</taxon>
        <taxon>Fungi</taxon>
        <taxon>Dikarya</taxon>
        <taxon>Ascomycota</taxon>
        <taxon>Pezizomycotina</taxon>
        <taxon>Leotiomycetes</taxon>
        <taxon>Helotiales</taxon>
        <taxon>Dermateaceae</taxon>
        <taxon>Coleophoma</taxon>
    </lineage>
</organism>
<evidence type="ECO:0000313" key="4">
    <source>
        <dbReference type="Proteomes" id="UP000256645"/>
    </source>
</evidence>
<evidence type="ECO:0000259" key="1">
    <source>
        <dbReference type="Pfam" id="PF00931"/>
    </source>
</evidence>
<dbReference type="InterPro" id="IPR011990">
    <property type="entry name" value="TPR-like_helical_dom_sf"/>
</dbReference>
<dbReference type="STRING" id="1849047.A0A3D8Q3J6"/>
<sequence length="978" mass="109833">MKVANLSDDICKALIPVVTTCEAKITELKDILTKILPDSKDHKWKKGWKAITSLGEDKHIQEILESLDHSMKAIHHYQGASMALQTSVATALLEKVSSAFSAATTTAPRPENEAPARYFMVPVHYSDDFMGREDVMDHLNRLLDNQNKHCRAALVGLGGIGKTRIALEYAYRLESSELLSVFWIHASSNARLEKACLEIAKLAKISGWNNPTREKPDLVKAWLESTQPGKWLLILDNVDDTELLYGSGVLASFLPRSSQGAILLTTRNAKVGMTFAARNSIQIGALSKQESIALIDARLPEGSSTEEEREKLSEELACIPLALVQSSSFIAQNFLSIPEYLDIYMASDEEKVHLLSMDFDDEVRDVENRNPVATTWFITFEHLREHASMATELLSIMSMMDAQAIPESLLPFKSKMVLFKQALGTLQAFSLITGRNDGARWDNCIDKSYNMHRLVRLAMRSWLGLSRQFDKWTIKAVEILATEFPVVKWESKDRWTTYMPHATVVLDSAKLKVKDDDVPAVFLEQVAECGRHSNAEHFCPRCTAKVLHDMSACHIILGHHHLALEKAERAFILRRKYLGDDHLDTLKTLDSVAYSAKVLNHFQRAAWACERAIEGKRQLLGPENPMTLTSMAMLAIILRPMGKPAEAREINLQVLKTRRRVLGDLHEDTLKSMTPLSSSMRALGEYDAAEKVGLEDVEGKKQVLGDRHPDTLEAMACLAWIYACQGRYEEAEKLNLRALSEQIEIQGADHNNTMWTSHSMAVILGMQGRYSEALSISEELVILRERNLGPQHPFTYATRLYISWLYNELGRANEAVPICLDIVKFQISFFLDVSHPEVLLTKSQLASSYTFQGRHDLAEPIKTEVLAMRKANWPKDHPTTLRCISSLGMTRAEIGRLQDGEELLVEAWAKQKTALGEKHPETLTSMARLGSVYLKQGNVDLANTTIGKCLEMSILVLGHGHPRTRQRALILEQIRGLL</sequence>
<protein>
    <recommendedName>
        <fullName evidence="5">NB-ARC domain-containing protein</fullName>
    </recommendedName>
</protein>
<evidence type="ECO:0008006" key="5">
    <source>
        <dbReference type="Google" id="ProtNLM"/>
    </source>
</evidence>
<dbReference type="InterPro" id="IPR002182">
    <property type="entry name" value="NB-ARC"/>
</dbReference>
<proteinExistence type="predicted"/>
<dbReference type="SUPFAM" id="SSF52540">
    <property type="entry name" value="P-loop containing nucleoside triphosphate hydrolases"/>
    <property type="match status" value="1"/>
</dbReference>
<name>A0A3D8Q3J6_9HELO</name>
<dbReference type="PANTHER" id="PTHR46082:SF6">
    <property type="entry name" value="AAA+ ATPASE DOMAIN-CONTAINING PROTEIN-RELATED"/>
    <property type="match status" value="1"/>
</dbReference>
<evidence type="ECO:0000259" key="2">
    <source>
        <dbReference type="Pfam" id="PF17107"/>
    </source>
</evidence>
<dbReference type="AlphaFoldDB" id="A0A3D8Q3J6"/>
<dbReference type="EMBL" id="PDLM01000044">
    <property type="protein sequence ID" value="RDW56465.1"/>
    <property type="molecule type" value="Genomic_DNA"/>
</dbReference>
<dbReference type="Proteomes" id="UP000256645">
    <property type="component" value="Unassembled WGS sequence"/>
</dbReference>
<dbReference type="Pfam" id="PF17107">
    <property type="entry name" value="SesA"/>
    <property type="match status" value="1"/>
</dbReference>
<dbReference type="PANTHER" id="PTHR46082">
    <property type="entry name" value="ATP/GTP-BINDING PROTEIN-RELATED"/>
    <property type="match status" value="1"/>
</dbReference>
<evidence type="ECO:0000313" key="3">
    <source>
        <dbReference type="EMBL" id="RDW56465.1"/>
    </source>
</evidence>
<dbReference type="SUPFAM" id="SSF48452">
    <property type="entry name" value="TPR-like"/>
    <property type="match status" value="4"/>
</dbReference>
<reference evidence="3 4" key="1">
    <citation type="journal article" date="2018" name="IMA Fungus">
        <title>IMA Genome-F 9: Draft genome sequence of Annulohypoxylon stygium, Aspergillus mulundensis, Berkeleyomyces basicola (syn. Thielaviopsis basicola), Ceratocystis smalleyi, two Cercospora beticola strains, Coleophoma cylindrospora, Fusarium fracticaudum, Phialophora cf. hyalina, and Morchella septimelata.</title>
        <authorList>
            <person name="Wingfield B.D."/>
            <person name="Bills G.F."/>
            <person name="Dong Y."/>
            <person name="Huang W."/>
            <person name="Nel W.J."/>
            <person name="Swalarsk-Parry B.S."/>
            <person name="Vaghefi N."/>
            <person name="Wilken P.M."/>
            <person name="An Z."/>
            <person name="de Beer Z.W."/>
            <person name="De Vos L."/>
            <person name="Chen L."/>
            <person name="Duong T.A."/>
            <person name="Gao Y."/>
            <person name="Hammerbacher A."/>
            <person name="Kikkert J.R."/>
            <person name="Li Y."/>
            <person name="Li H."/>
            <person name="Li K."/>
            <person name="Li Q."/>
            <person name="Liu X."/>
            <person name="Ma X."/>
            <person name="Naidoo K."/>
            <person name="Pethybridge S.J."/>
            <person name="Sun J."/>
            <person name="Steenkamp E.T."/>
            <person name="van der Nest M.A."/>
            <person name="van Wyk S."/>
            <person name="Wingfield M.J."/>
            <person name="Xiong C."/>
            <person name="Yue Q."/>
            <person name="Zhang X."/>
        </authorList>
    </citation>
    <scope>NUCLEOTIDE SEQUENCE [LARGE SCALE GENOMIC DNA]</scope>
    <source>
        <strain evidence="3 4">BP6252</strain>
    </source>
</reference>
<dbReference type="Gene3D" id="1.25.40.10">
    <property type="entry name" value="Tetratricopeptide repeat domain"/>
    <property type="match status" value="3"/>
</dbReference>
<accession>A0A3D8Q3J6</accession>
<feature type="domain" description="NB-ARC" evidence="1">
    <location>
        <begin position="133"/>
        <end position="296"/>
    </location>
</feature>
<dbReference type="Pfam" id="PF00931">
    <property type="entry name" value="NB-ARC"/>
    <property type="match status" value="1"/>
</dbReference>
<dbReference type="Pfam" id="PF13424">
    <property type="entry name" value="TPR_12"/>
    <property type="match status" value="1"/>
</dbReference>
<dbReference type="Pfam" id="PF13374">
    <property type="entry name" value="TPR_10"/>
    <property type="match status" value="4"/>
</dbReference>
<dbReference type="GO" id="GO:0043531">
    <property type="term" value="F:ADP binding"/>
    <property type="evidence" value="ECO:0007669"/>
    <property type="project" value="InterPro"/>
</dbReference>